<evidence type="ECO:0000256" key="1">
    <source>
        <dbReference type="ARBA" id="ARBA00006768"/>
    </source>
</evidence>
<name>A0A4R1QSL0_9FIRM</name>
<dbReference type="InterPro" id="IPR005196">
    <property type="entry name" value="Glyco_hydro_65_N"/>
</dbReference>
<dbReference type="Proteomes" id="UP000295718">
    <property type="component" value="Unassembled WGS sequence"/>
</dbReference>
<feature type="domain" description="Glycoside hydrolase family 65 C-terminal" evidence="7">
    <location>
        <begin position="698"/>
        <end position="740"/>
    </location>
</feature>
<dbReference type="GO" id="GO:0030246">
    <property type="term" value="F:carbohydrate binding"/>
    <property type="evidence" value="ECO:0007669"/>
    <property type="project" value="InterPro"/>
</dbReference>
<dbReference type="GO" id="GO:0016757">
    <property type="term" value="F:glycosyltransferase activity"/>
    <property type="evidence" value="ECO:0007669"/>
    <property type="project" value="UniProtKB-KW"/>
</dbReference>
<dbReference type="InterPro" id="IPR008928">
    <property type="entry name" value="6-hairpin_glycosidase_sf"/>
</dbReference>
<dbReference type="STRING" id="1469948.GCA_000732725_02828"/>
<dbReference type="InterPro" id="IPR005195">
    <property type="entry name" value="Glyco_hydro_65_M"/>
</dbReference>
<evidence type="ECO:0000256" key="5">
    <source>
        <dbReference type="PIRSR" id="PIRSR036289-51"/>
    </source>
</evidence>
<feature type="binding site" evidence="5">
    <location>
        <begin position="343"/>
        <end position="344"/>
    </location>
    <ligand>
        <name>substrate</name>
    </ligand>
</feature>
<protein>
    <submittedName>
        <fullName evidence="9">Kojibiose phosphorylase/nigerose phosphorylase</fullName>
    </submittedName>
</protein>
<dbReference type="OrthoDB" id="9758855at2"/>
<keyword evidence="2" id="KW-0328">Glycosyltransferase</keyword>
<reference evidence="9 10" key="1">
    <citation type="submission" date="2019-03" db="EMBL/GenBank/DDBJ databases">
        <title>Genomic Encyclopedia of Type Strains, Phase IV (KMG-IV): sequencing the most valuable type-strain genomes for metagenomic binning, comparative biology and taxonomic classification.</title>
        <authorList>
            <person name="Goeker M."/>
        </authorList>
    </citation>
    <scope>NUCLEOTIDE SEQUENCE [LARGE SCALE GENOMIC DNA]</scope>
    <source>
        <strain evidence="9 10">DSM 100556</strain>
    </source>
</reference>
<dbReference type="InterPro" id="IPR012341">
    <property type="entry name" value="6hp_glycosidase-like_sf"/>
</dbReference>
<dbReference type="Pfam" id="PF03636">
    <property type="entry name" value="Glyco_hydro_65N"/>
    <property type="match status" value="1"/>
</dbReference>
<evidence type="ECO:0000259" key="8">
    <source>
        <dbReference type="Pfam" id="PF03636"/>
    </source>
</evidence>
<comment type="caution">
    <text evidence="9">The sequence shown here is derived from an EMBL/GenBank/DDBJ whole genome shotgun (WGS) entry which is preliminary data.</text>
</comment>
<evidence type="ECO:0000259" key="7">
    <source>
        <dbReference type="Pfam" id="PF03633"/>
    </source>
</evidence>
<dbReference type="Pfam" id="PF03633">
    <property type="entry name" value="Glyco_hydro_65C"/>
    <property type="match status" value="1"/>
</dbReference>
<comment type="similarity">
    <text evidence="1">Belongs to the glycosyl hydrolase 65 family.</text>
</comment>
<dbReference type="Gene3D" id="2.70.98.40">
    <property type="entry name" value="Glycoside hydrolase, family 65, N-terminal domain"/>
    <property type="match status" value="1"/>
</dbReference>
<proteinExistence type="inferred from homology"/>
<keyword evidence="10" id="KW-1185">Reference proteome</keyword>
<evidence type="ECO:0000256" key="3">
    <source>
        <dbReference type="ARBA" id="ARBA00022679"/>
    </source>
</evidence>
<dbReference type="AlphaFoldDB" id="A0A4R1QSL0"/>
<dbReference type="RefSeq" id="WP_031391493.1">
    <property type="nucleotide sequence ID" value="NZ_JPNB01000002.1"/>
</dbReference>
<dbReference type="Gene3D" id="1.50.10.10">
    <property type="match status" value="1"/>
</dbReference>
<dbReference type="Pfam" id="PF03632">
    <property type="entry name" value="Glyco_hydro_65m"/>
    <property type="match status" value="1"/>
</dbReference>
<evidence type="ECO:0000313" key="10">
    <source>
        <dbReference type="Proteomes" id="UP000295718"/>
    </source>
</evidence>
<sequence length="743" mass="84958">MDWNIRKKGYDPEEITWSGNRFLIGNGYMGIRGTLEEYRKEQLTAVNLAGIYDKVGDGWREPLNAPNGLYTYLKVDGTMYRLPEKEPQKHECELDYRHGIFRRETLFRTPRGNVAVRSEKFADAVNVHRIGLRYTVTADFHADVEIVTGIDGDVWDIHGPHYDAVEFQEKDGILSAEAITHEKGERVWVSERCAWNFPAEVKLKQEENEILRRIIFVTDCNTDYTVEKWVSVYTSADIGGCEKGIDKENPICKDEAFYRDEAFYKAATGCLMQDYEEAKKKHTDCWEKRWDHCEVYIEGDDAAMEALNYSLYHLHCIAPRHKEGLSIAARGLSGQTYKGAVFWDTEMFMLDFFLNTEPEVAKSLMKYRIDTLPGARKKAKQYGYEGAFYAWESQEGGFDACSDYNVTDVFTGRPMRTFFRDKQYHISSAVVYGIMRYTEMTGDYSLLREGGAETVLECAKFYYSLLYKRVGGDRYEILDCIGPDEYHERINNNGYTNRMAKYTFESAVKTVSLFMEGTIGAGKTNEADLSSLETKYKDAAEKIYIPQPDENGIIEQFEGYSQLEDVTVKEVEERLLHEKEYWGGAYGVASHTKVIKQADVVTWLNLFPEDFPEDTLKKNWDYYEPRTEHGSSLSACMYAILACRLGMPEKAYPFFLKSASADLAGGGKEWAGLVYIGGTHPAAAGGAYMTAVKGFAGMYIENGAIKINPHLPDTWKKMRFQIHYSGKEYRIEITKDEAVILPM</sequence>
<gene>
    <name evidence="9" type="ORF">EDD76_11058</name>
</gene>
<dbReference type="InterPro" id="IPR037018">
    <property type="entry name" value="GH65_N"/>
</dbReference>
<dbReference type="InterPro" id="IPR017045">
    <property type="entry name" value="Malt_Pase/Glycosyl_Hdrlase"/>
</dbReference>
<feature type="domain" description="Glycoside hydrolase family 65 N-terminal" evidence="8">
    <location>
        <begin position="7"/>
        <end position="235"/>
    </location>
</feature>
<feature type="active site" description="Proton donor" evidence="4">
    <location>
        <position position="485"/>
    </location>
</feature>
<dbReference type="GO" id="GO:0005975">
    <property type="term" value="P:carbohydrate metabolic process"/>
    <property type="evidence" value="ECO:0007669"/>
    <property type="project" value="InterPro"/>
</dbReference>
<evidence type="ECO:0000313" key="9">
    <source>
        <dbReference type="EMBL" id="TCL56886.1"/>
    </source>
</evidence>
<accession>A0A4R1QSL0</accession>
<dbReference type="Gene3D" id="2.60.420.10">
    <property type="entry name" value="Maltose phosphorylase, domain 3"/>
    <property type="match status" value="1"/>
</dbReference>
<dbReference type="InterPro" id="IPR011013">
    <property type="entry name" value="Gal_mutarotase_sf_dom"/>
</dbReference>
<dbReference type="PANTHER" id="PTHR11051:SF8">
    <property type="entry name" value="PROTEIN-GLUCOSYLGALACTOSYLHYDROXYLYSINE GLUCOSIDASE"/>
    <property type="match status" value="1"/>
</dbReference>
<keyword evidence="3" id="KW-0808">Transferase</keyword>
<evidence type="ECO:0000259" key="6">
    <source>
        <dbReference type="Pfam" id="PF03632"/>
    </source>
</evidence>
<feature type="binding site" evidence="5">
    <location>
        <begin position="596"/>
        <end position="597"/>
    </location>
    <ligand>
        <name>substrate</name>
    </ligand>
</feature>
<dbReference type="SUPFAM" id="SSF48208">
    <property type="entry name" value="Six-hairpin glycosidases"/>
    <property type="match status" value="1"/>
</dbReference>
<dbReference type="SUPFAM" id="SSF74650">
    <property type="entry name" value="Galactose mutarotase-like"/>
    <property type="match status" value="1"/>
</dbReference>
<organism evidence="9 10">
    <name type="scientific">Kineothrix alysoides</name>
    <dbReference type="NCBI Taxonomy" id="1469948"/>
    <lineage>
        <taxon>Bacteria</taxon>
        <taxon>Bacillati</taxon>
        <taxon>Bacillota</taxon>
        <taxon>Clostridia</taxon>
        <taxon>Lachnospirales</taxon>
        <taxon>Lachnospiraceae</taxon>
        <taxon>Kineothrix</taxon>
    </lineage>
</organism>
<dbReference type="PIRSF" id="PIRSF036289">
    <property type="entry name" value="Glycosyl_hydrolase_malt_phosph"/>
    <property type="match status" value="1"/>
</dbReference>
<dbReference type="GO" id="GO:0004553">
    <property type="term" value="F:hydrolase activity, hydrolyzing O-glycosyl compounds"/>
    <property type="evidence" value="ECO:0007669"/>
    <property type="project" value="TreeGrafter"/>
</dbReference>
<feature type="domain" description="Glycoside hydrolase family 65 central catalytic" evidence="6">
    <location>
        <begin position="309"/>
        <end position="667"/>
    </location>
</feature>
<evidence type="ECO:0000256" key="4">
    <source>
        <dbReference type="PIRSR" id="PIRSR036289-50"/>
    </source>
</evidence>
<dbReference type="PANTHER" id="PTHR11051">
    <property type="entry name" value="GLYCOSYL HYDROLASE-RELATED"/>
    <property type="match status" value="1"/>
</dbReference>
<dbReference type="InterPro" id="IPR005194">
    <property type="entry name" value="Glyco_hydro_65_C"/>
</dbReference>
<evidence type="ECO:0000256" key="2">
    <source>
        <dbReference type="ARBA" id="ARBA00022676"/>
    </source>
</evidence>
<dbReference type="EMBL" id="SLUO01000010">
    <property type="protein sequence ID" value="TCL56886.1"/>
    <property type="molecule type" value="Genomic_DNA"/>
</dbReference>